<feature type="domain" description="OmpR/PhoB-type" evidence="9">
    <location>
        <begin position="126"/>
        <end position="221"/>
    </location>
</feature>
<dbReference type="EMBL" id="DLUG01000161">
    <property type="protein sequence ID" value="DAB36213.1"/>
    <property type="molecule type" value="Genomic_DNA"/>
</dbReference>
<comment type="caution">
    <text evidence="10">The sequence shown here is derived from an EMBL/GenBank/DDBJ whole genome shotgun (WGS) entry which is preliminary data.</text>
</comment>
<dbReference type="CDD" id="cd17574">
    <property type="entry name" value="REC_OmpR"/>
    <property type="match status" value="1"/>
</dbReference>
<accession>A0A2D3WI66</accession>
<evidence type="ECO:0000256" key="2">
    <source>
        <dbReference type="ARBA" id="ARBA00023012"/>
    </source>
</evidence>
<keyword evidence="4 7" id="KW-0238">DNA-binding</keyword>
<keyword evidence="1 6" id="KW-0597">Phosphoprotein</keyword>
<dbReference type="CDD" id="cd00383">
    <property type="entry name" value="trans_reg_C"/>
    <property type="match status" value="1"/>
</dbReference>
<dbReference type="Proteomes" id="UP000231638">
    <property type="component" value="Unassembled WGS sequence"/>
</dbReference>
<dbReference type="GO" id="GO:0005829">
    <property type="term" value="C:cytosol"/>
    <property type="evidence" value="ECO:0007669"/>
    <property type="project" value="TreeGrafter"/>
</dbReference>
<dbReference type="SMART" id="SM00862">
    <property type="entry name" value="Trans_reg_C"/>
    <property type="match status" value="1"/>
</dbReference>
<dbReference type="PROSITE" id="PS50110">
    <property type="entry name" value="RESPONSE_REGULATORY"/>
    <property type="match status" value="1"/>
</dbReference>
<proteinExistence type="predicted"/>
<dbReference type="STRING" id="366522.GCA_001548055_02643"/>
<evidence type="ECO:0000256" key="5">
    <source>
        <dbReference type="ARBA" id="ARBA00023163"/>
    </source>
</evidence>
<evidence type="ECO:0000256" key="3">
    <source>
        <dbReference type="ARBA" id="ARBA00023015"/>
    </source>
</evidence>
<dbReference type="PROSITE" id="PS51755">
    <property type="entry name" value="OMPR_PHOB"/>
    <property type="match status" value="1"/>
</dbReference>
<dbReference type="InterPro" id="IPR001789">
    <property type="entry name" value="Sig_transdc_resp-reg_receiver"/>
</dbReference>
<dbReference type="SUPFAM" id="SSF52172">
    <property type="entry name" value="CheY-like"/>
    <property type="match status" value="1"/>
</dbReference>
<keyword evidence="2" id="KW-0902">Two-component regulatory system</keyword>
<dbReference type="Pfam" id="PF00486">
    <property type="entry name" value="Trans_reg_C"/>
    <property type="match status" value="1"/>
</dbReference>
<feature type="domain" description="Response regulatory" evidence="8">
    <location>
        <begin position="4"/>
        <end position="118"/>
    </location>
</feature>
<dbReference type="Gene3D" id="1.10.10.10">
    <property type="entry name" value="Winged helix-like DNA-binding domain superfamily/Winged helix DNA-binding domain"/>
    <property type="match status" value="1"/>
</dbReference>
<keyword evidence="3" id="KW-0805">Transcription regulation</keyword>
<dbReference type="RefSeq" id="WP_039671879.1">
    <property type="nucleotide sequence ID" value="NZ_AP014724.1"/>
</dbReference>
<feature type="DNA-binding region" description="OmpR/PhoB-type" evidence="7">
    <location>
        <begin position="126"/>
        <end position="221"/>
    </location>
</feature>
<dbReference type="PANTHER" id="PTHR48111:SF1">
    <property type="entry name" value="TWO-COMPONENT RESPONSE REGULATOR ORR33"/>
    <property type="match status" value="1"/>
</dbReference>
<name>A0A2D3WI66_9BACT</name>
<dbReference type="InterPro" id="IPR039420">
    <property type="entry name" value="WalR-like"/>
</dbReference>
<dbReference type="GO" id="GO:0006355">
    <property type="term" value="P:regulation of DNA-templated transcription"/>
    <property type="evidence" value="ECO:0007669"/>
    <property type="project" value="InterPro"/>
</dbReference>
<dbReference type="Pfam" id="PF00072">
    <property type="entry name" value="Response_reg"/>
    <property type="match status" value="1"/>
</dbReference>
<dbReference type="AlphaFoldDB" id="A0A2D3WI66"/>
<dbReference type="SMART" id="SM00448">
    <property type="entry name" value="REC"/>
    <property type="match status" value="1"/>
</dbReference>
<evidence type="ECO:0000256" key="7">
    <source>
        <dbReference type="PROSITE-ProRule" id="PRU01091"/>
    </source>
</evidence>
<evidence type="ECO:0000256" key="4">
    <source>
        <dbReference type="ARBA" id="ARBA00023125"/>
    </source>
</evidence>
<evidence type="ECO:0000256" key="6">
    <source>
        <dbReference type="PROSITE-ProRule" id="PRU00169"/>
    </source>
</evidence>
<evidence type="ECO:0000259" key="9">
    <source>
        <dbReference type="PROSITE" id="PS51755"/>
    </source>
</evidence>
<feature type="modified residue" description="4-aspartylphosphate" evidence="6">
    <location>
        <position position="53"/>
    </location>
</feature>
<dbReference type="Gene3D" id="6.10.250.690">
    <property type="match status" value="1"/>
</dbReference>
<dbReference type="PANTHER" id="PTHR48111">
    <property type="entry name" value="REGULATOR OF RPOS"/>
    <property type="match status" value="1"/>
</dbReference>
<gene>
    <name evidence="10" type="ORF">CFH80_06060</name>
</gene>
<dbReference type="GO" id="GO:0032993">
    <property type="term" value="C:protein-DNA complex"/>
    <property type="evidence" value="ECO:0007669"/>
    <property type="project" value="TreeGrafter"/>
</dbReference>
<dbReference type="Gene3D" id="3.40.50.2300">
    <property type="match status" value="1"/>
</dbReference>
<evidence type="ECO:0000256" key="1">
    <source>
        <dbReference type="ARBA" id="ARBA00022553"/>
    </source>
</evidence>
<sequence>MSYKLLILEDNALLLNTLEDFLSENDYTCVLVQNGKEALKRCYEEKFDLYLLDVKVPEMNGFDFLRELRASGDRTPAIFVTSLNDQESLTQGFTLGGDDYIKKPFDLGELLLRIRAILTRAKGIVDDWLVIDEHYKLNLARKRLFFDDEELDVHLKDFELLYLLVKERGYVVTKEMIHERLWSSSEEMNEGSIRVYVNNLKKIFGKESISNIRGIGYRFEK</sequence>
<protein>
    <submittedName>
        <fullName evidence="10">DNA-binding response regulator</fullName>
    </submittedName>
</protein>
<reference evidence="10 11" key="1">
    <citation type="journal article" date="2017" name="Front. Microbiol.">
        <title>Comparative Genomic Analysis of the Class Epsilonproteobacteria and Proposed Reclassification to Epsilonbacteraeota (phyl. nov.).</title>
        <authorList>
            <person name="Waite D.W."/>
            <person name="Vanwonterghem I."/>
            <person name="Rinke C."/>
            <person name="Parks D.H."/>
            <person name="Zhang Y."/>
            <person name="Takai K."/>
            <person name="Sievert S.M."/>
            <person name="Simon J."/>
            <person name="Campbell B.J."/>
            <person name="Hanson T.E."/>
            <person name="Woyke T."/>
            <person name="Klotz M.G."/>
            <person name="Hugenholtz P."/>
        </authorList>
    </citation>
    <scope>NUCLEOTIDE SEQUENCE [LARGE SCALE GENOMIC DNA]</scope>
    <source>
        <strain evidence="10">UBA11420</strain>
    </source>
</reference>
<dbReference type="GO" id="GO:0000976">
    <property type="term" value="F:transcription cis-regulatory region binding"/>
    <property type="evidence" value="ECO:0007669"/>
    <property type="project" value="TreeGrafter"/>
</dbReference>
<evidence type="ECO:0000313" key="10">
    <source>
        <dbReference type="EMBL" id="DAB36213.1"/>
    </source>
</evidence>
<keyword evidence="5" id="KW-0804">Transcription</keyword>
<dbReference type="GO" id="GO:0000156">
    <property type="term" value="F:phosphorelay response regulator activity"/>
    <property type="evidence" value="ECO:0007669"/>
    <property type="project" value="TreeGrafter"/>
</dbReference>
<evidence type="ECO:0000313" key="11">
    <source>
        <dbReference type="Proteomes" id="UP000231638"/>
    </source>
</evidence>
<dbReference type="InterPro" id="IPR011006">
    <property type="entry name" value="CheY-like_superfamily"/>
</dbReference>
<dbReference type="InterPro" id="IPR001867">
    <property type="entry name" value="OmpR/PhoB-type_DNA-bd"/>
</dbReference>
<organism evidence="10 11">
    <name type="scientific">Sulfurospirillum cavolei</name>
    <dbReference type="NCBI Taxonomy" id="366522"/>
    <lineage>
        <taxon>Bacteria</taxon>
        <taxon>Pseudomonadati</taxon>
        <taxon>Campylobacterota</taxon>
        <taxon>Epsilonproteobacteria</taxon>
        <taxon>Campylobacterales</taxon>
        <taxon>Sulfurospirillaceae</taxon>
        <taxon>Sulfurospirillum</taxon>
    </lineage>
</organism>
<dbReference type="InterPro" id="IPR036388">
    <property type="entry name" value="WH-like_DNA-bd_sf"/>
</dbReference>
<evidence type="ECO:0000259" key="8">
    <source>
        <dbReference type="PROSITE" id="PS50110"/>
    </source>
</evidence>